<dbReference type="AlphaFoldDB" id="A0A812K3E6"/>
<dbReference type="OrthoDB" id="1658288at2759"/>
<dbReference type="PANTHER" id="PTHR46082">
    <property type="entry name" value="ATP/GTP-BINDING PROTEIN-RELATED"/>
    <property type="match status" value="1"/>
</dbReference>
<feature type="transmembrane region" description="Helical" evidence="1">
    <location>
        <begin position="723"/>
        <end position="742"/>
    </location>
</feature>
<dbReference type="EMBL" id="CAJNDS010000613">
    <property type="protein sequence ID" value="CAE7222877.1"/>
    <property type="molecule type" value="Genomic_DNA"/>
</dbReference>
<dbReference type="SUPFAM" id="SSF48452">
    <property type="entry name" value="TPR-like"/>
    <property type="match status" value="1"/>
</dbReference>
<keyword evidence="1" id="KW-0812">Transmembrane</keyword>
<feature type="transmembrane region" description="Helical" evidence="1">
    <location>
        <begin position="636"/>
        <end position="653"/>
    </location>
</feature>
<evidence type="ECO:0000313" key="3">
    <source>
        <dbReference type="Proteomes" id="UP000604046"/>
    </source>
</evidence>
<dbReference type="InterPro" id="IPR011990">
    <property type="entry name" value="TPR-like_helical_dom_sf"/>
</dbReference>
<feature type="transmembrane region" description="Helical" evidence="1">
    <location>
        <begin position="690"/>
        <end position="711"/>
    </location>
</feature>
<proteinExistence type="predicted"/>
<accession>A0A812K3E6</accession>
<gene>
    <name evidence="2" type="primary">traf6-b</name>
    <name evidence="2" type="ORF">SNAT2548_LOCUS8351</name>
</gene>
<feature type="transmembrane region" description="Helical" evidence="1">
    <location>
        <begin position="1230"/>
        <end position="1250"/>
    </location>
</feature>
<evidence type="ECO:0000313" key="2">
    <source>
        <dbReference type="EMBL" id="CAE7222877.1"/>
    </source>
</evidence>
<evidence type="ECO:0000256" key="1">
    <source>
        <dbReference type="SAM" id="Phobius"/>
    </source>
</evidence>
<keyword evidence="3" id="KW-1185">Reference proteome</keyword>
<organism evidence="2 3">
    <name type="scientific">Symbiodinium natans</name>
    <dbReference type="NCBI Taxonomy" id="878477"/>
    <lineage>
        <taxon>Eukaryota</taxon>
        <taxon>Sar</taxon>
        <taxon>Alveolata</taxon>
        <taxon>Dinophyceae</taxon>
        <taxon>Suessiales</taxon>
        <taxon>Symbiodiniaceae</taxon>
        <taxon>Symbiodinium</taxon>
    </lineage>
</organism>
<feature type="transmembrane region" description="Helical" evidence="1">
    <location>
        <begin position="522"/>
        <end position="544"/>
    </location>
</feature>
<comment type="caution">
    <text evidence="2">The sequence shown here is derived from an EMBL/GenBank/DDBJ whole genome shotgun (WGS) entry which is preliminary data.</text>
</comment>
<name>A0A812K3E6_9DINO</name>
<dbReference type="Gene3D" id="1.25.40.10">
    <property type="entry name" value="Tetratricopeptide repeat domain"/>
    <property type="match status" value="1"/>
</dbReference>
<keyword evidence="1" id="KW-1133">Transmembrane helix</keyword>
<keyword evidence="1" id="KW-0472">Membrane</keyword>
<reference evidence="2" key="1">
    <citation type="submission" date="2021-02" db="EMBL/GenBank/DDBJ databases">
        <authorList>
            <person name="Dougan E. K."/>
            <person name="Rhodes N."/>
            <person name="Thang M."/>
            <person name="Chan C."/>
        </authorList>
    </citation>
    <scope>NUCLEOTIDE SEQUENCE</scope>
</reference>
<dbReference type="Proteomes" id="UP000604046">
    <property type="component" value="Unassembled WGS sequence"/>
</dbReference>
<sequence length="1275" mass="142991">MYGDQGGFHRVGHLYEFFQFQYFNGGQFAHPDFEFMEEEWVWRYKPLNIKVWADLLDLSEKEAASVVSFHYTNHLGFRCATDFTRDTAEILCSISAASSVAPTPGLFTVHIERGPDERQNLADRLSDEAGCNYCIPILHPAGIELPFFQPAGPATTKVLAVRGDVVNLWTRLELRLCERLDALKGSDEAMICRAKHRLANVVSARGNFKEAAGLLSEAHLQVADGGGSLVKVLISEEKWAEAEKILKILLDNTPESGSGTRHEGHEGHEVDSTRLVRLGYQVDLGRLLASQRKRTQAIQLLQAEIASSPVAHPDAMEAQQHLAQILIEVGQFEEAEKLYRDLLMQHQKILGRQHPASLRLLCHLANTLHEQHELDDAESLLKEALTAYQELFDLTQQASLSCLTDLSTLWASPYSWWFHEKPGQKETAKIYLSHASSVAEWQWDDVTDVYPNAVCKADDRFWYSYSFIGCLQSIDPQKAFEMCHVLCTRVEEEKQPKWQIRLYKNRRDGIKKNLCKQVLSRLWSAFGIFLDLLMAYLICAFNVLNLQPSQSNQTPSWLALATAGEVSEEVNLNELGELGCSGMTMCCTFFAIVDIFAQLWQCVYLRVVNAEMGRWGFAYRCELEAWKSAWLRYESFAVLVYTVHTLAFMIGAASHGEVILSSCTWTTFFCWFCWELSLRCMEILFRVHPLSVCLVSVLVSVVRTTALHFHLDKVRQISSWAEVPWTSIWLLYFFSSTFLMPLKESVPFLVRVVMEGRTVEMLCRLLGTQNFQKDKLEEEASRSGAGRASRKATPVVKHAATLLWCVAFTALWSIDGLCWGDYVVSGATGAGRLGNGDYSYAGEYNGRPSYGQMGGGRGHIRMNDEQRWGLRVGSGVYWGPKEFQPPVGRWINPSCEECSGLPPRVDSCESGCDFMVTGAGGKGLGCNGNYTYAGEKNNRPFYRHANGHAEIYFQSTWKLTTRAVQQELDPGFTLDYLYEPPVSQQLPTGQWITDGGCGSNADPAPTVTMCEGCDVDYIVTGAGGVGSSCNGNYSLFRADSLEFSQVYGRGKSFYRKTSGEGWISLDSIGRWKMRCRNSSFSPQAMDVWHYAEPKKLTPPTGQWASAKPCHCSYSGAVVSRCSECSEKTYVVSELAHPHDRANGEYHFSTEKNGRPHFEKTSGDAHLEFSDGGRWMLKLEMDAAESISVPQVYFGPGQGKLPLGPWKWVGSNATEEHNAIMSECSSGISRVFVLVAMLLAFATSIYTCYIIRRIKRMEVGIESEEQPTDVRICVGR</sequence>
<dbReference type="Pfam" id="PF13424">
    <property type="entry name" value="TPR_12"/>
    <property type="match status" value="1"/>
</dbReference>
<dbReference type="InterPro" id="IPR053137">
    <property type="entry name" value="NLR-like"/>
</dbReference>
<dbReference type="PANTHER" id="PTHR46082:SF6">
    <property type="entry name" value="AAA+ ATPASE DOMAIN-CONTAINING PROTEIN-RELATED"/>
    <property type="match status" value="1"/>
</dbReference>
<protein>
    <submittedName>
        <fullName evidence="2">Traf6-b protein</fullName>
    </submittedName>
</protein>